<dbReference type="InterPro" id="IPR001849">
    <property type="entry name" value="PH_domain"/>
</dbReference>
<evidence type="ECO:0000256" key="19">
    <source>
        <dbReference type="SAM" id="MobiDB-lite"/>
    </source>
</evidence>
<evidence type="ECO:0000259" key="24">
    <source>
        <dbReference type="PROSITE" id="PS50219"/>
    </source>
</evidence>
<evidence type="ECO:0000256" key="2">
    <source>
        <dbReference type="ARBA" id="ARBA00005719"/>
    </source>
</evidence>
<dbReference type="InterPro" id="IPR057529">
    <property type="entry name" value="MRCK/ROCK_PH"/>
</dbReference>
<dbReference type="InterPro" id="IPR017892">
    <property type="entry name" value="Pkinase_C"/>
</dbReference>
<comment type="catalytic activity">
    <reaction evidence="15">
        <text>L-threonyl-[protein] + ATP = O-phospho-L-threonyl-[protein] + ADP + H(+)</text>
        <dbReference type="Rhea" id="RHEA:46608"/>
        <dbReference type="Rhea" id="RHEA-COMP:11060"/>
        <dbReference type="Rhea" id="RHEA-COMP:11605"/>
        <dbReference type="ChEBI" id="CHEBI:15378"/>
        <dbReference type="ChEBI" id="CHEBI:30013"/>
        <dbReference type="ChEBI" id="CHEBI:30616"/>
        <dbReference type="ChEBI" id="CHEBI:61977"/>
        <dbReference type="ChEBI" id="CHEBI:456216"/>
        <dbReference type="EC" id="2.7.11.1"/>
    </reaction>
</comment>
<dbReference type="VEuPathDB" id="VectorBase:GAUT027474"/>
<dbReference type="Gene3D" id="1.20.5.340">
    <property type="match status" value="1"/>
</dbReference>
<evidence type="ECO:0000256" key="16">
    <source>
        <dbReference type="ARBA" id="ARBA00048679"/>
    </source>
</evidence>
<keyword evidence="5" id="KW-0597">Phosphoprotein</keyword>
<evidence type="ECO:0000313" key="26">
    <source>
        <dbReference type="EnsemblMetazoa" id="GAUT027474-PA"/>
    </source>
</evidence>
<dbReference type="PROSITE" id="PS50011">
    <property type="entry name" value="PROTEIN_KINASE_DOM"/>
    <property type="match status" value="1"/>
</dbReference>
<dbReference type="SMART" id="SM00285">
    <property type="entry name" value="PBD"/>
    <property type="match status" value="1"/>
</dbReference>
<evidence type="ECO:0000256" key="17">
    <source>
        <dbReference type="PROSITE-ProRule" id="PRU10141"/>
    </source>
</evidence>
<sequence>MSVVSIEPKRGSCTKVKNIIKESLEETCTRRLKVLESVILENGMSQGMLLVADNKDADDECLPPHSKAISVETLLDALLLLYDECSNSSLRREKTVSDFIKIVKPVVSLVKRLRLTRDDFEIIKIIGRGAFGEVCVVRMNSTQKIYAMKILNKWEMLKRAETACFREERDVLVYGDRQWITNLHYAFQDETNLYLVMDYYCGGDLLTLLSKFEDRLPEDMAKFYIGEIILAINSIHQLRYVHRDIKPDNLVIDVNGHIRLADFGSCLQLGADGKVQSNVAVGTPDYISPEILRAMEDGQGRYGAECDWWSLGVCMYEMLYGETPFYAESLVETYGKIMNHQNCFDFPPEDNMHKVSEAAKDLIRRLICAPEFRLGRNGIDDFKSHPWFEGVDWDNLRHGPAPYVPDVSSPTDTSNFDVDDNTIRHSDSVPPTSNPAFSGFHLPFVGFTFTQNSCLSDLGKLDLNLLTERKTDELLFYNNLKQELLNEKNLSPECTRQILDELHIFTKKKSELDSNSSGEKDSSTMNTETSELDSAAKARLHELDHEIKELKREKIDLIKEYNDALDRIKQQDSELKDAISQRNLAMMEYSEVTDKLSDLRSQKQKLSRQASVRDKEEELETVMKKIDTIRNDLRKSDKSRRELEMRIEDALTDVASEKKQRERTEELCRQFQDELNKKRSSDPYTTGSQAAEASRYEIERLEIDCTSKLNQQQARYNLEISALREQLKESEKYQETLLKELQQTREKYECSKLETLSDTTDTISELKEDYDKERSTWLEEKQRLLLEVELQNKKSMQLQAKQHEYDENYEELKSKRQAISQWEKQMSEIIQWVSDEKDARSYLQALATKMTEELEYLKHSGPFYKKNNDNNKNWRNRRSQKLDKMELLNLQSSLQSEIQAKAAISEELSKTRADLIATQKDLNECRKRCESAIYELHFKENQLRDIQKGLETSKGCKNYANATIDANINVDAAKPMPFSKVITSKHQLPYQHHERMPPHRQHDVKSENNVYTWVVLERSNSQVSYNYFNKETAASFKESDPNICGISLSETVMNSSSNIFFSDDDQRQQLHMSAMYGGGGGSGNYHPSNLSPEQNLSYGDEGKMRVSNTSSKSNLSCKSIDPQQAQQQQHTPSLHKQKIHQFLVRTFSSPTKCNHCTSLMVGLTRQGVVCEICGFACHTNCCQKVPTVCPVPNDQTKRPLGIDPTRGIGTAYEGYVKVPKQGVVKRGWVRQFVVVCDFKLFLYDISADRSALPCVNVSQVLDMRDTEFAVTSVRESDVIHAAKKDVPCIFKIKTSLIEGGPCLNTLMLADNESEKTKWVVALSELHRILKRNNLPNTAIYKVNEILDSSLGLMRNALSALIIYPDQLLLGTDDGLYCINFDQYEIARIGDSKKIIQIWYIEEEHIFVLLCGKQRHIRLLPIRALECSDVEWIKVVDSKNCVAACTGIIKRIPTVVYCFVVALKRPTNQTQIIVYEINRNRLRHQKMCEFTVAYTVQCVQILSDMRLVIGHQSGFTAYLLQGEATAMSLIHPENQLCAFLNYSGVDAIRVIEIQCSAGGYGEYLLVFQTLAIYVDLQGRKSRDREIMYPAVPTHITYSEGHLLVFSETHLDIFNTQTAEWVQSIGLKRSQPLSQQGNIVLTYVNDAPYIVYLANIHTKGFFQTKNIKRISGINTKRRFSMREINKTIKNTDRRSKMISAPTNFNHISHMGPGDGIQNQRLLDLPTSIESPNESRSQLLNMIQPDMASLKQFRQLKIGHNNGMMQKSTMNEQQSEHNYSESRSPSPFGNESSSFKDMFEDELSLGAQLMSDNNQQ</sequence>
<dbReference type="PRINTS" id="PR00008">
    <property type="entry name" value="DAGPEDOMAIN"/>
</dbReference>
<dbReference type="InterPro" id="IPR017441">
    <property type="entry name" value="Protein_kinase_ATP_BS"/>
</dbReference>
<dbReference type="PROSITE" id="PS50003">
    <property type="entry name" value="PH_DOMAIN"/>
    <property type="match status" value="1"/>
</dbReference>
<evidence type="ECO:0000256" key="8">
    <source>
        <dbReference type="ARBA" id="ARBA00022741"/>
    </source>
</evidence>
<evidence type="ECO:0000256" key="10">
    <source>
        <dbReference type="ARBA" id="ARBA00022777"/>
    </source>
</evidence>
<feature type="domain" description="CRIB" evidence="23">
    <location>
        <begin position="1696"/>
        <end position="1709"/>
    </location>
</feature>
<dbReference type="GO" id="GO:0031032">
    <property type="term" value="P:actomyosin structure organization"/>
    <property type="evidence" value="ECO:0007669"/>
    <property type="project" value="TreeGrafter"/>
</dbReference>
<dbReference type="InterPro" id="IPR046349">
    <property type="entry name" value="C1-like_sf"/>
</dbReference>
<dbReference type="SUPFAM" id="SSF57889">
    <property type="entry name" value="Cysteine-rich domain"/>
    <property type="match status" value="1"/>
</dbReference>
<dbReference type="SMART" id="SM00233">
    <property type="entry name" value="PH"/>
    <property type="match status" value="1"/>
</dbReference>
<comment type="catalytic activity">
    <reaction evidence="16">
        <text>L-seryl-[protein] + ATP = O-phospho-L-seryl-[protein] + ADP + H(+)</text>
        <dbReference type="Rhea" id="RHEA:17989"/>
        <dbReference type="Rhea" id="RHEA-COMP:9863"/>
        <dbReference type="Rhea" id="RHEA-COMP:11604"/>
        <dbReference type="ChEBI" id="CHEBI:15378"/>
        <dbReference type="ChEBI" id="CHEBI:29999"/>
        <dbReference type="ChEBI" id="CHEBI:30616"/>
        <dbReference type="ChEBI" id="CHEBI:83421"/>
        <dbReference type="ChEBI" id="CHEBI:456216"/>
        <dbReference type="EC" id="2.7.11.1"/>
    </reaction>
</comment>
<dbReference type="Gene3D" id="3.30.60.20">
    <property type="match status" value="1"/>
</dbReference>
<keyword evidence="27" id="KW-1185">Reference proteome</keyword>
<dbReference type="InterPro" id="IPR002219">
    <property type="entry name" value="PKC_DAG/PE"/>
</dbReference>
<protein>
    <recommendedName>
        <fullName evidence="3">non-specific serine/threonine protein kinase</fullName>
        <ecNumber evidence="3">2.7.11.1</ecNumber>
    </recommendedName>
</protein>
<feature type="coiled-coil region" evidence="18">
    <location>
        <begin position="795"/>
        <end position="825"/>
    </location>
</feature>
<dbReference type="SUPFAM" id="SSF50729">
    <property type="entry name" value="PH domain-like"/>
    <property type="match status" value="1"/>
</dbReference>
<dbReference type="FunFam" id="3.30.60.20:FF:000005">
    <property type="entry name" value="Non-specific serine/threonine protein kinase"/>
    <property type="match status" value="1"/>
</dbReference>
<feature type="domain" description="Protein kinase" evidence="21">
    <location>
        <begin position="120"/>
        <end position="388"/>
    </location>
</feature>
<evidence type="ECO:0000256" key="3">
    <source>
        <dbReference type="ARBA" id="ARBA00012513"/>
    </source>
</evidence>
<dbReference type="PROSITE" id="PS00479">
    <property type="entry name" value="ZF_DAG_PE_1"/>
    <property type="match status" value="1"/>
</dbReference>
<dbReference type="PANTHER" id="PTHR22988">
    <property type="entry name" value="MYOTONIC DYSTROPHY S/T KINASE-RELATED"/>
    <property type="match status" value="1"/>
</dbReference>
<feature type="region of interest" description="Disordered" evidence="19">
    <location>
        <begin position="1073"/>
        <end position="1134"/>
    </location>
</feature>
<dbReference type="GO" id="GO:0005737">
    <property type="term" value="C:cytoplasm"/>
    <property type="evidence" value="ECO:0007669"/>
    <property type="project" value="TreeGrafter"/>
</dbReference>
<feature type="domain" description="PH" evidence="20">
    <location>
        <begin position="1209"/>
        <end position="1327"/>
    </location>
</feature>
<dbReference type="STRING" id="7395.A0A1A9V6F6"/>
<dbReference type="InterPro" id="IPR000719">
    <property type="entry name" value="Prot_kinase_dom"/>
</dbReference>
<keyword evidence="12 17" id="KW-0067">ATP-binding</keyword>
<dbReference type="Gene3D" id="3.30.200.20">
    <property type="entry name" value="Phosphorylase Kinase, domain 1"/>
    <property type="match status" value="1"/>
</dbReference>
<dbReference type="FunFam" id="2.30.29.30:FF:000032">
    <property type="entry name" value="Non-specific serine/threonine protein kinase"/>
    <property type="match status" value="1"/>
</dbReference>
<dbReference type="InterPro" id="IPR008271">
    <property type="entry name" value="Ser/Thr_kinase_AS"/>
</dbReference>
<evidence type="ECO:0000259" key="23">
    <source>
        <dbReference type="PROSITE" id="PS50108"/>
    </source>
</evidence>
<dbReference type="SMART" id="SM00036">
    <property type="entry name" value="CNH"/>
    <property type="match status" value="1"/>
</dbReference>
<dbReference type="PROSITE" id="PS50108">
    <property type="entry name" value="CRIB"/>
    <property type="match status" value="1"/>
</dbReference>
<feature type="coiled-coil region" evidence="18">
    <location>
        <begin position="533"/>
        <end position="681"/>
    </location>
</feature>
<dbReference type="EnsemblMetazoa" id="GAUT027474-RA">
    <property type="protein sequence ID" value="GAUT027474-PA"/>
    <property type="gene ID" value="GAUT027474"/>
</dbReference>
<feature type="region of interest" description="Disordered" evidence="19">
    <location>
        <begin position="510"/>
        <end position="532"/>
    </location>
</feature>
<evidence type="ECO:0000256" key="9">
    <source>
        <dbReference type="ARBA" id="ARBA00022771"/>
    </source>
</evidence>
<dbReference type="PROSITE" id="PS51285">
    <property type="entry name" value="AGC_KINASE_CTER"/>
    <property type="match status" value="1"/>
</dbReference>
<dbReference type="PROSITE" id="PS50219">
    <property type="entry name" value="CNH"/>
    <property type="match status" value="1"/>
</dbReference>
<dbReference type="InterPro" id="IPR011993">
    <property type="entry name" value="PH-like_dom_sf"/>
</dbReference>
<evidence type="ECO:0000256" key="1">
    <source>
        <dbReference type="ARBA" id="ARBA00001946"/>
    </source>
</evidence>
<dbReference type="FunFam" id="3.30.200.20:FF:001055">
    <property type="entry name" value="Serine/threonine-protein kinase MRCK beta"/>
    <property type="match status" value="1"/>
</dbReference>
<dbReference type="InterPro" id="IPR050839">
    <property type="entry name" value="Rho-assoc_Ser/Thr_Kinase"/>
</dbReference>
<organism evidence="26 27">
    <name type="scientific">Glossina austeni</name>
    <name type="common">Savannah tsetse fly</name>
    <dbReference type="NCBI Taxonomy" id="7395"/>
    <lineage>
        <taxon>Eukaryota</taxon>
        <taxon>Metazoa</taxon>
        <taxon>Ecdysozoa</taxon>
        <taxon>Arthropoda</taxon>
        <taxon>Hexapoda</taxon>
        <taxon>Insecta</taxon>
        <taxon>Pterygota</taxon>
        <taxon>Neoptera</taxon>
        <taxon>Endopterygota</taxon>
        <taxon>Diptera</taxon>
        <taxon>Brachycera</taxon>
        <taxon>Muscomorpha</taxon>
        <taxon>Hippoboscoidea</taxon>
        <taxon>Glossinidae</taxon>
        <taxon>Glossina</taxon>
    </lineage>
</organism>
<dbReference type="SMART" id="SM00133">
    <property type="entry name" value="S_TK_X"/>
    <property type="match status" value="1"/>
</dbReference>
<dbReference type="SUPFAM" id="SSF56112">
    <property type="entry name" value="Protein kinase-like (PK-like)"/>
    <property type="match status" value="1"/>
</dbReference>
<evidence type="ECO:0000256" key="13">
    <source>
        <dbReference type="ARBA" id="ARBA00022842"/>
    </source>
</evidence>
<keyword evidence="13" id="KW-0460">Magnesium</keyword>
<evidence type="ECO:0000256" key="5">
    <source>
        <dbReference type="ARBA" id="ARBA00022553"/>
    </source>
</evidence>
<feature type="domain" description="AGC-kinase C-terminal" evidence="25">
    <location>
        <begin position="389"/>
        <end position="459"/>
    </location>
</feature>
<feature type="compositionally biased region" description="Basic and acidic residues" evidence="19">
    <location>
        <begin position="510"/>
        <end position="522"/>
    </location>
</feature>
<dbReference type="CDD" id="cd01243">
    <property type="entry name" value="PH_MRCK"/>
    <property type="match status" value="1"/>
</dbReference>
<dbReference type="PROSITE" id="PS50081">
    <property type="entry name" value="ZF_DAG_PE_2"/>
    <property type="match status" value="1"/>
</dbReference>
<keyword evidence="11" id="KW-0862">Zinc</keyword>
<keyword evidence="6" id="KW-0808">Transferase</keyword>
<keyword evidence="14 18" id="KW-0175">Coiled coil</keyword>
<reference evidence="26" key="1">
    <citation type="submission" date="2020-05" db="UniProtKB">
        <authorList>
            <consortium name="EnsemblMetazoa"/>
        </authorList>
    </citation>
    <scope>IDENTIFICATION</scope>
    <source>
        <strain evidence="26">TTRI</strain>
    </source>
</reference>
<dbReference type="PROSITE" id="PS00107">
    <property type="entry name" value="PROTEIN_KINASE_ATP"/>
    <property type="match status" value="1"/>
</dbReference>
<dbReference type="InterPro" id="IPR011009">
    <property type="entry name" value="Kinase-like_dom_sf"/>
</dbReference>
<dbReference type="PANTHER" id="PTHR22988:SF66">
    <property type="entry name" value="SERINE_THREONINE-PROTEIN KINASE GENGHIS KHAN"/>
    <property type="match status" value="1"/>
</dbReference>
<feature type="coiled-coil region" evidence="18">
    <location>
        <begin position="706"/>
        <end position="747"/>
    </location>
</feature>
<dbReference type="Pfam" id="PF00780">
    <property type="entry name" value="CNH"/>
    <property type="match status" value="1"/>
</dbReference>
<dbReference type="InterPro" id="IPR000095">
    <property type="entry name" value="CRIB_dom"/>
</dbReference>
<evidence type="ECO:0000256" key="4">
    <source>
        <dbReference type="ARBA" id="ARBA00022527"/>
    </source>
</evidence>
<evidence type="ECO:0000256" key="11">
    <source>
        <dbReference type="ARBA" id="ARBA00022833"/>
    </source>
</evidence>
<dbReference type="GO" id="GO:0008270">
    <property type="term" value="F:zinc ion binding"/>
    <property type="evidence" value="ECO:0007669"/>
    <property type="project" value="UniProtKB-KW"/>
</dbReference>
<evidence type="ECO:0000313" key="27">
    <source>
        <dbReference type="Proteomes" id="UP000078200"/>
    </source>
</evidence>
<dbReference type="Pfam" id="PF15796">
    <property type="entry name" value="KELK"/>
    <property type="match status" value="1"/>
</dbReference>
<dbReference type="Pfam" id="PF00433">
    <property type="entry name" value="Pkinase_C"/>
    <property type="match status" value="1"/>
</dbReference>
<dbReference type="SMART" id="SM00109">
    <property type="entry name" value="C1"/>
    <property type="match status" value="1"/>
</dbReference>
<dbReference type="Pfam" id="PF00130">
    <property type="entry name" value="C1_1"/>
    <property type="match status" value="1"/>
</dbReference>
<dbReference type="SMART" id="SM00220">
    <property type="entry name" value="S_TKc"/>
    <property type="match status" value="1"/>
</dbReference>
<keyword evidence="4" id="KW-0723">Serine/threonine-protein kinase</keyword>
<evidence type="ECO:0000259" key="20">
    <source>
        <dbReference type="PROSITE" id="PS50003"/>
    </source>
</evidence>
<keyword evidence="7" id="KW-0479">Metal-binding</keyword>
<feature type="region of interest" description="Disordered" evidence="19">
    <location>
        <begin position="1765"/>
        <end position="1813"/>
    </location>
</feature>
<dbReference type="GO" id="GO:0004674">
    <property type="term" value="F:protein serine/threonine kinase activity"/>
    <property type="evidence" value="ECO:0007669"/>
    <property type="project" value="UniProtKB-KW"/>
</dbReference>
<keyword evidence="8 17" id="KW-0547">Nucleotide-binding</keyword>
<dbReference type="CDD" id="cd00132">
    <property type="entry name" value="CRIB"/>
    <property type="match status" value="1"/>
</dbReference>
<evidence type="ECO:0000256" key="12">
    <source>
        <dbReference type="ARBA" id="ARBA00022840"/>
    </source>
</evidence>
<dbReference type="InterPro" id="IPR031597">
    <property type="entry name" value="KELK"/>
</dbReference>
<dbReference type="PROSITE" id="PS00108">
    <property type="entry name" value="PROTEIN_KINASE_ST"/>
    <property type="match status" value="1"/>
</dbReference>
<evidence type="ECO:0000256" key="6">
    <source>
        <dbReference type="ARBA" id="ARBA00022679"/>
    </source>
</evidence>
<keyword evidence="9" id="KW-0863">Zinc-finger</keyword>
<evidence type="ECO:0000259" key="21">
    <source>
        <dbReference type="PROSITE" id="PS50011"/>
    </source>
</evidence>
<dbReference type="EC" id="2.7.11.1" evidence="3"/>
<feature type="binding site" evidence="17">
    <location>
        <position position="149"/>
    </location>
    <ligand>
        <name>ATP</name>
        <dbReference type="ChEBI" id="CHEBI:30616"/>
    </ligand>
</feature>
<dbReference type="InterPro" id="IPR000961">
    <property type="entry name" value="AGC-kinase_C"/>
</dbReference>
<dbReference type="CDD" id="cd20809">
    <property type="entry name" value="C1_MRCK"/>
    <property type="match status" value="1"/>
</dbReference>
<dbReference type="InterPro" id="IPR001180">
    <property type="entry name" value="CNH_dom"/>
</dbReference>
<evidence type="ECO:0000256" key="14">
    <source>
        <dbReference type="ARBA" id="ARBA00023054"/>
    </source>
</evidence>
<evidence type="ECO:0000259" key="22">
    <source>
        <dbReference type="PROSITE" id="PS50081"/>
    </source>
</evidence>
<comment type="similarity">
    <text evidence="2">Belongs to the protein kinase superfamily. AGC Ser/Thr protein kinase family. DMPK subfamily.</text>
</comment>
<proteinExistence type="inferred from homology"/>
<evidence type="ECO:0000256" key="18">
    <source>
        <dbReference type="SAM" id="Coils"/>
    </source>
</evidence>
<evidence type="ECO:0000256" key="15">
    <source>
        <dbReference type="ARBA" id="ARBA00047899"/>
    </source>
</evidence>
<feature type="compositionally biased region" description="Polar residues" evidence="19">
    <location>
        <begin position="1778"/>
        <end position="1792"/>
    </location>
</feature>
<feature type="compositionally biased region" description="Polar residues" evidence="19">
    <location>
        <begin position="1085"/>
        <end position="1097"/>
    </location>
</feature>
<keyword evidence="10" id="KW-0418">Kinase</keyword>
<comment type="cofactor">
    <cofactor evidence="1">
        <name>Mg(2+)</name>
        <dbReference type="ChEBI" id="CHEBI:18420"/>
    </cofactor>
</comment>
<feature type="domain" description="Phorbol-ester/DAG-type" evidence="22">
    <location>
        <begin position="1139"/>
        <end position="1189"/>
    </location>
</feature>
<dbReference type="GO" id="GO:0005524">
    <property type="term" value="F:ATP binding"/>
    <property type="evidence" value="ECO:0007669"/>
    <property type="project" value="UniProtKB-UniRule"/>
</dbReference>
<dbReference type="Proteomes" id="UP000078200">
    <property type="component" value="Unassembled WGS sequence"/>
</dbReference>
<dbReference type="Pfam" id="PF25346">
    <property type="entry name" value="PH_MRCK"/>
    <property type="match status" value="1"/>
</dbReference>
<dbReference type="FunFam" id="1.10.510.10:FF:000014">
    <property type="entry name" value="Non-specific serine/threonine protein kinase"/>
    <property type="match status" value="1"/>
</dbReference>
<accession>A0A1A9V6F6</accession>
<dbReference type="CDD" id="cd05597">
    <property type="entry name" value="STKc_DMPK_like"/>
    <property type="match status" value="1"/>
</dbReference>
<dbReference type="Gene3D" id="2.30.29.30">
    <property type="entry name" value="Pleckstrin-homology domain (PH domain)/Phosphotyrosine-binding domain (PTB)"/>
    <property type="match status" value="1"/>
</dbReference>
<dbReference type="Gene3D" id="1.10.510.10">
    <property type="entry name" value="Transferase(Phosphotransferase) domain 1"/>
    <property type="match status" value="1"/>
</dbReference>
<evidence type="ECO:0000259" key="25">
    <source>
        <dbReference type="PROSITE" id="PS51285"/>
    </source>
</evidence>
<feature type="domain" description="CNH" evidence="24">
    <location>
        <begin position="1354"/>
        <end position="1638"/>
    </location>
</feature>
<evidence type="ECO:0000256" key="7">
    <source>
        <dbReference type="ARBA" id="ARBA00022723"/>
    </source>
</evidence>
<name>A0A1A9V6F6_GLOAU</name>
<dbReference type="InterPro" id="IPR020454">
    <property type="entry name" value="DAG/PE-bd"/>
</dbReference>
<dbReference type="Pfam" id="PF00069">
    <property type="entry name" value="Pkinase"/>
    <property type="match status" value="1"/>
</dbReference>
<feature type="compositionally biased region" description="Polar residues" evidence="19">
    <location>
        <begin position="1106"/>
        <end position="1117"/>
    </location>
</feature>
<dbReference type="GO" id="GO:0005856">
    <property type="term" value="C:cytoskeleton"/>
    <property type="evidence" value="ECO:0007669"/>
    <property type="project" value="TreeGrafter"/>
</dbReference>